<dbReference type="EMBL" id="MT143946">
    <property type="protein sequence ID" value="QJH93098.1"/>
    <property type="molecule type" value="Genomic_DNA"/>
</dbReference>
<reference evidence="1" key="1">
    <citation type="submission" date="2020-03" db="EMBL/GenBank/DDBJ databases">
        <title>The deep terrestrial virosphere.</title>
        <authorList>
            <person name="Holmfeldt K."/>
            <person name="Nilsson E."/>
            <person name="Simone D."/>
            <person name="Lopez-Fernandez M."/>
            <person name="Wu X."/>
            <person name="de Brujin I."/>
            <person name="Lundin D."/>
            <person name="Andersson A."/>
            <person name="Bertilsson S."/>
            <person name="Dopson M."/>
        </authorList>
    </citation>
    <scope>NUCLEOTIDE SEQUENCE</scope>
    <source>
        <strain evidence="1">MM171B02765</strain>
    </source>
</reference>
<proteinExistence type="predicted"/>
<dbReference type="AlphaFoldDB" id="A0A6M3X5W7"/>
<gene>
    <name evidence="1" type="ORF">MM171B02765_0005</name>
</gene>
<organism evidence="1">
    <name type="scientific">viral metagenome</name>
    <dbReference type="NCBI Taxonomy" id="1070528"/>
    <lineage>
        <taxon>unclassified sequences</taxon>
        <taxon>metagenomes</taxon>
        <taxon>organismal metagenomes</taxon>
    </lineage>
</organism>
<accession>A0A6M3X5W7</accession>
<name>A0A6M3X5W7_9ZZZZ</name>
<protein>
    <submittedName>
        <fullName evidence="1">Uncharacterized protein</fullName>
    </submittedName>
</protein>
<evidence type="ECO:0000313" key="1">
    <source>
        <dbReference type="EMBL" id="QJH93098.1"/>
    </source>
</evidence>
<sequence length="67" mass="7905">MTEQKTKMWKKGTEQYEKGSIPTDHPNYCSHKYPHCKIHGALLAYKNNIYRCIECGWAIKRDKDGEM</sequence>